<evidence type="ECO:0000256" key="1">
    <source>
        <dbReference type="ARBA" id="ARBA00022741"/>
    </source>
</evidence>
<keyword evidence="6" id="KW-1185">Reference proteome</keyword>
<organism evidence="5 6">
    <name type="scientific">Quercus suber</name>
    <name type="common">Cork oak</name>
    <dbReference type="NCBI Taxonomy" id="58331"/>
    <lineage>
        <taxon>Eukaryota</taxon>
        <taxon>Viridiplantae</taxon>
        <taxon>Streptophyta</taxon>
        <taxon>Embryophyta</taxon>
        <taxon>Tracheophyta</taxon>
        <taxon>Spermatophyta</taxon>
        <taxon>Magnoliopsida</taxon>
        <taxon>eudicotyledons</taxon>
        <taxon>Gunneridae</taxon>
        <taxon>Pentapetalae</taxon>
        <taxon>rosids</taxon>
        <taxon>fabids</taxon>
        <taxon>Fagales</taxon>
        <taxon>Fagaceae</taxon>
        <taxon>Quercus</taxon>
    </lineage>
</organism>
<evidence type="ECO:0000256" key="2">
    <source>
        <dbReference type="ARBA" id="ARBA00022840"/>
    </source>
</evidence>
<dbReference type="FunFam" id="3.30.420.40:FF:000542">
    <property type="entry name" value="Heat shock cognate 71 kDa protein"/>
    <property type="match status" value="1"/>
</dbReference>
<keyword evidence="2" id="KW-0067">ATP-binding</keyword>
<feature type="domain" description="Endonuclease/exonuclease/phosphatase" evidence="4">
    <location>
        <begin position="314"/>
        <end position="455"/>
    </location>
</feature>
<dbReference type="GO" id="GO:0140662">
    <property type="term" value="F:ATP-dependent protein folding chaperone"/>
    <property type="evidence" value="ECO:0007669"/>
    <property type="project" value="InterPro"/>
</dbReference>
<dbReference type="AlphaFoldDB" id="A0AAW0LDF0"/>
<dbReference type="SUPFAM" id="SSF56219">
    <property type="entry name" value="DNase I-like"/>
    <property type="match status" value="1"/>
</dbReference>
<evidence type="ECO:0000256" key="3">
    <source>
        <dbReference type="SAM" id="MobiDB-lite"/>
    </source>
</evidence>
<feature type="region of interest" description="Disordered" evidence="3">
    <location>
        <begin position="16"/>
        <end position="89"/>
    </location>
</feature>
<dbReference type="Proteomes" id="UP000237347">
    <property type="component" value="Unassembled WGS sequence"/>
</dbReference>
<evidence type="ECO:0000259" key="4">
    <source>
        <dbReference type="Pfam" id="PF03372"/>
    </source>
</evidence>
<feature type="compositionally biased region" description="Polar residues" evidence="3">
    <location>
        <begin position="64"/>
        <end position="84"/>
    </location>
</feature>
<proteinExistence type="predicted"/>
<dbReference type="EMBL" id="PKMF04000119">
    <property type="protein sequence ID" value="KAK7848986.1"/>
    <property type="molecule type" value="Genomic_DNA"/>
</dbReference>
<sequence>MQENYGEWMVVSRRKTLNKAKSIQRSPVLSQASDNSMTQDSNVSMDVSKVAVQSRRDSKRKSPHTQPVASQVESFRKATSNLSHPNFGKGAKVAAMEGKEKWGICYKGKIIPVSNETIRWIKQDPTEIWGWFELDLILAWKSIFSADGKKQTAGVSAIEGRGMDHNPESMVEVPDGLSSKPRTTGDKLKNISNRIRRAELGKISVRSGGGVDEGRDLRKNDVAEELGGMLVDGQFAQDKDDPVCGARDKGHDSCQGNPRGFGDNQACSDSPQGVWESREETLEVWRLRDSESSSSVSGAGASSHQFKIMNILIWNCRGAMKPQFRKTVMDLVEWHDPILMVITETRMSGARAEEVIEALPFDGAAVADTIGFAGGIWLLWRSDLVQVDVLSSTEQEIHALIRVRSQSLIWLISAIYASPRFEERCILWNNLRILANMHDLPWALMGDFNEVLSAEEKYGGNPVCQRRIRAIKECMDDCNMMDLGFTGPRVFVMGGKGESPAIGIDLGTTYSCVGVWQNDRVEIIPNDQGNRMTPSYVAFTDKERLIGDAAKNQVARNPTNSIFASKTHYNQTKST</sequence>
<accession>A0AAW0LDF0</accession>
<dbReference type="PRINTS" id="PR00301">
    <property type="entry name" value="HEATSHOCK70"/>
</dbReference>
<dbReference type="GO" id="GO:0003824">
    <property type="term" value="F:catalytic activity"/>
    <property type="evidence" value="ECO:0007669"/>
    <property type="project" value="InterPro"/>
</dbReference>
<dbReference type="InterPro" id="IPR005135">
    <property type="entry name" value="Endo/exonuclease/phosphatase"/>
</dbReference>
<dbReference type="GO" id="GO:0005524">
    <property type="term" value="F:ATP binding"/>
    <property type="evidence" value="ECO:0007669"/>
    <property type="project" value="UniProtKB-KW"/>
</dbReference>
<dbReference type="PANTHER" id="PTHR35218">
    <property type="entry name" value="RNASE H DOMAIN-CONTAINING PROTEIN"/>
    <property type="match status" value="1"/>
</dbReference>
<reference evidence="5 6" key="1">
    <citation type="journal article" date="2018" name="Sci. Data">
        <title>The draft genome sequence of cork oak.</title>
        <authorList>
            <person name="Ramos A.M."/>
            <person name="Usie A."/>
            <person name="Barbosa P."/>
            <person name="Barros P.M."/>
            <person name="Capote T."/>
            <person name="Chaves I."/>
            <person name="Simoes F."/>
            <person name="Abreu I."/>
            <person name="Carrasquinho I."/>
            <person name="Faro C."/>
            <person name="Guimaraes J.B."/>
            <person name="Mendonca D."/>
            <person name="Nobrega F."/>
            <person name="Rodrigues L."/>
            <person name="Saibo N.J.M."/>
            <person name="Varela M.C."/>
            <person name="Egas C."/>
            <person name="Matos J."/>
            <person name="Miguel C.M."/>
            <person name="Oliveira M.M."/>
            <person name="Ricardo C.P."/>
            <person name="Goncalves S."/>
        </authorList>
    </citation>
    <scope>NUCLEOTIDE SEQUENCE [LARGE SCALE GENOMIC DNA]</scope>
    <source>
        <strain evidence="6">cv. HL8</strain>
    </source>
</reference>
<dbReference type="InterPro" id="IPR043129">
    <property type="entry name" value="ATPase_NBD"/>
</dbReference>
<dbReference type="InterPro" id="IPR018181">
    <property type="entry name" value="Heat_shock_70_CS"/>
</dbReference>
<gene>
    <name evidence="5" type="primary">MED37C_7</name>
    <name evidence="5" type="ORF">CFP56_003878</name>
</gene>
<dbReference type="PROSITE" id="PS00297">
    <property type="entry name" value="HSP70_1"/>
    <property type="match status" value="1"/>
</dbReference>
<feature type="compositionally biased region" description="Polar residues" evidence="3">
    <location>
        <begin position="19"/>
        <end position="45"/>
    </location>
</feature>
<dbReference type="InterPro" id="IPR036691">
    <property type="entry name" value="Endo/exonu/phosph_ase_sf"/>
</dbReference>
<feature type="region of interest" description="Disordered" evidence="3">
    <location>
        <begin position="159"/>
        <end position="187"/>
    </location>
</feature>
<dbReference type="PANTHER" id="PTHR35218:SF7">
    <property type="entry name" value="ENDONUCLEASE_EXONUCLEASE_PHOSPHATASE"/>
    <property type="match status" value="1"/>
</dbReference>
<dbReference type="SUPFAM" id="SSF53067">
    <property type="entry name" value="Actin-like ATPase domain"/>
    <property type="match status" value="1"/>
</dbReference>
<comment type="caution">
    <text evidence="5">The sequence shown here is derived from an EMBL/GenBank/DDBJ whole genome shotgun (WGS) entry which is preliminary data.</text>
</comment>
<dbReference type="Pfam" id="PF03372">
    <property type="entry name" value="Exo_endo_phos"/>
    <property type="match status" value="1"/>
</dbReference>
<dbReference type="Gene3D" id="3.30.420.40">
    <property type="match status" value="1"/>
</dbReference>
<name>A0AAW0LDF0_QUESU</name>
<evidence type="ECO:0000313" key="5">
    <source>
        <dbReference type="EMBL" id="KAK7848986.1"/>
    </source>
</evidence>
<dbReference type="Pfam" id="PF00012">
    <property type="entry name" value="HSP70"/>
    <property type="match status" value="1"/>
</dbReference>
<evidence type="ECO:0000313" key="6">
    <source>
        <dbReference type="Proteomes" id="UP000237347"/>
    </source>
</evidence>
<protein>
    <submittedName>
        <fullName evidence="5">Mediator of rna polymerase ii transcription subunit 37c</fullName>
    </submittedName>
</protein>
<dbReference type="InterPro" id="IPR013126">
    <property type="entry name" value="Hsp_70_fam"/>
</dbReference>
<keyword evidence="1" id="KW-0547">Nucleotide-binding</keyword>
<dbReference type="Gene3D" id="3.60.10.10">
    <property type="entry name" value="Endonuclease/exonuclease/phosphatase"/>
    <property type="match status" value="1"/>
</dbReference>